<keyword evidence="2" id="KW-1185">Reference proteome</keyword>
<sequence>MGVRRGRTVFVLVAFLWIFAVSNSESNRKIADNFIDKEVSWDIHIDAAPELLIRCWSQLKERAEAVEGLEFYFSGVSRTNRNQESNRDLLVKKTIKKVISDLPSPEQHFIFECLKDKNLQDHGLGEASGLRTLISKCEELFSSWSVIPRRFLRRSNRHLIMAIPAPASAPVALSPNYAPMPSYQVPSPSPMPLPPSPVLRPPSKAPEPFRPTPSGTNSHSPPPKIRPQPKNNRPSTSKSPLPPGNEQIEKKYLIAAISVGALAGLALLALLLLCVVNSRKTKVGPRNGQGNGIRDEKPLLTVCSSDMSAGSSQNSLRIGNSGSKVPQNSSAVGNGAVIHNSLQAGGQPTEATDVASGNTHASLQLPPPPGRSAPPPPGPPPPPPPKPPAPSPPPPPKAVRPPNPPKPGNKLRPSPLGPNHQGRSKDDGTELSGDSDAPKAKLKPFFWEKVSANPDHSMVWHDIKAGSFQFNEEMMESLFGYAPTEKGHHEKKDSSSAQSPPRFIQIIDPKKSQNLAILLKALNVTTEEVVDAINEGNELPVDFIQTLVRWKPTTDEELKLRLFSGDVSQLGLAERFLKVMINIPFAFKRLEALGFMCSFREEFSSVEESFTTLEVACNELRNSRLFLKLLEAVLKTGNRMNDGTYRGGAQAFKLDTLLKLSDVKGTDGKTTLLHFVTQEIIRSEGLRAARRLRESRSMSSVRTEDLVDDSSQETDEYHCNLGLQVVSRLSTELENVRKAALIDGDNLTTTVSNLGRSLMKTKDFLDNQMANDEVKSTEFYSVLSSFLQQAEADVTKILEDERRIMALVKSTGDYFHGNTGRDEGLRLFVVVRDFLIMVDKACKEVKNSVKIPVKTHKKEAVSPSPSQESRPESLPDFHQRLFPAIKQRQMEDSSSDSSSDDES</sequence>
<protein>
    <submittedName>
        <fullName evidence="1">Uncharacterized protein</fullName>
    </submittedName>
</protein>
<dbReference type="Proteomes" id="UP001060085">
    <property type="component" value="Linkage Group LG05"/>
</dbReference>
<proteinExistence type="predicted"/>
<accession>A0ACC0AIM1</accession>
<name>A0ACC0AIM1_CATRO</name>
<dbReference type="EMBL" id="CM044705">
    <property type="protein sequence ID" value="KAI5660715.1"/>
    <property type="molecule type" value="Genomic_DNA"/>
</dbReference>
<gene>
    <name evidence="1" type="ORF">M9H77_20038</name>
</gene>
<evidence type="ECO:0000313" key="2">
    <source>
        <dbReference type="Proteomes" id="UP001060085"/>
    </source>
</evidence>
<reference evidence="2" key="1">
    <citation type="journal article" date="2023" name="Nat. Plants">
        <title>Single-cell RNA sequencing provides a high-resolution roadmap for understanding the multicellular compartmentation of specialized metabolism.</title>
        <authorList>
            <person name="Sun S."/>
            <person name="Shen X."/>
            <person name="Li Y."/>
            <person name="Li Y."/>
            <person name="Wang S."/>
            <person name="Li R."/>
            <person name="Zhang H."/>
            <person name="Shen G."/>
            <person name="Guo B."/>
            <person name="Wei J."/>
            <person name="Xu J."/>
            <person name="St-Pierre B."/>
            <person name="Chen S."/>
            <person name="Sun C."/>
        </authorList>
    </citation>
    <scope>NUCLEOTIDE SEQUENCE [LARGE SCALE GENOMIC DNA]</scope>
</reference>
<organism evidence="1 2">
    <name type="scientific">Catharanthus roseus</name>
    <name type="common">Madagascar periwinkle</name>
    <name type="synonym">Vinca rosea</name>
    <dbReference type="NCBI Taxonomy" id="4058"/>
    <lineage>
        <taxon>Eukaryota</taxon>
        <taxon>Viridiplantae</taxon>
        <taxon>Streptophyta</taxon>
        <taxon>Embryophyta</taxon>
        <taxon>Tracheophyta</taxon>
        <taxon>Spermatophyta</taxon>
        <taxon>Magnoliopsida</taxon>
        <taxon>eudicotyledons</taxon>
        <taxon>Gunneridae</taxon>
        <taxon>Pentapetalae</taxon>
        <taxon>asterids</taxon>
        <taxon>lamiids</taxon>
        <taxon>Gentianales</taxon>
        <taxon>Apocynaceae</taxon>
        <taxon>Rauvolfioideae</taxon>
        <taxon>Vinceae</taxon>
        <taxon>Catharanthinae</taxon>
        <taxon>Catharanthus</taxon>
    </lineage>
</organism>
<evidence type="ECO:0000313" key="1">
    <source>
        <dbReference type="EMBL" id="KAI5660715.1"/>
    </source>
</evidence>
<comment type="caution">
    <text evidence="1">The sequence shown here is derived from an EMBL/GenBank/DDBJ whole genome shotgun (WGS) entry which is preliminary data.</text>
</comment>